<gene>
    <name evidence="1" type="ORF">DB32_007909</name>
</gene>
<name>A0A0F6YN16_9BACT</name>
<dbReference type="EMBL" id="CP011125">
    <property type="protein sequence ID" value="AKF10760.1"/>
    <property type="molecule type" value="Genomic_DNA"/>
</dbReference>
<evidence type="ECO:0000313" key="1">
    <source>
        <dbReference type="EMBL" id="AKF10760.1"/>
    </source>
</evidence>
<dbReference type="STRING" id="927083.DB32_007909"/>
<sequence>MLAIVGAGVLVACADPMYVDTSADASIETREIIESVETPMIAFPGAASLPSTPAPIAASQLHRTPSGSFSCPLTRPAGDCDRCPDRPCRQVRLSSTVPPSEAPWVMFCEQGDVREEARIACLCAGGEARYCERAANDAAVALAMIDALFGGAVPAVGTRYRDSNGLRAIVDQATHDWLARVASPQQVMRCDEPDPIAATLRYESLAQRVRMSGSCDPIEL</sequence>
<accession>A0A0F6YN16</accession>
<dbReference type="AlphaFoldDB" id="A0A0F6YN16"/>
<proteinExistence type="predicted"/>
<reference evidence="1 2" key="1">
    <citation type="submission" date="2015-03" db="EMBL/GenBank/DDBJ databases">
        <title>Genome assembly of Sandaracinus amylolyticus DSM 53668.</title>
        <authorList>
            <person name="Sharma G."/>
            <person name="Subramanian S."/>
        </authorList>
    </citation>
    <scope>NUCLEOTIDE SEQUENCE [LARGE SCALE GENOMIC DNA]</scope>
    <source>
        <strain evidence="1 2">DSM 53668</strain>
    </source>
</reference>
<dbReference type="KEGG" id="samy:DB32_007909"/>
<protein>
    <submittedName>
        <fullName evidence="1">Uncharacterized protein</fullName>
    </submittedName>
</protein>
<organism evidence="1 2">
    <name type="scientific">Sandaracinus amylolyticus</name>
    <dbReference type="NCBI Taxonomy" id="927083"/>
    <lineage>
        <taxon>Bacteria</taxon>
        <taxon>Pseudomonadati</taxon>
        <taxon>Myxococcota</taxon>
        <taxon>Polyangia</taxon>
        <taxon>Polyangiales</taxon>
        <taxon>Sandaracinaceae</taxon>
        <taxon>Sandaracinus</taxon>
    </lineage>
</organism>
<dbReference type="Proteomes" id="UP000034883">
    <property type="component" value="Chromosome"/>
</dbReference>
<evidence type="ECO:0000313" key="2">
    <source>
        <dbReference type="Proteomes" id="UP000034883"/>
    </source>
</evidence>
<keyword evidence="2" id="KW-1185">Reference proteome</keyword>